<dbReference type="Pfam" id="PF00378">
    <property type="entry name" value="ECH_1"/>
    <property type="match status" value="1"/>
</dbReference>
<keyword evidence="2" id="KW-0456">Lyase</keyword>
<evidence type="ECO:0000256" key="1">
    <source>
        <dbReference type="ARBA" id="ARBA00023098"/>
    </source>
</evidence>
<evidence type="ECO:0000256" key="3">
    <source>
        <dbReference type="SAM" id="MobiDB-lite"/>
    </source>
</evidence>
<gene>
    <name evidence="4" type="ORF">SYV04_18100</name>
</gene>
<dbReference type="InterPro" id="IPR029045">
    <property type="entry name" value="ClpP/crotonase-like_dom_sf"/>
</dbReference>
<dbReference type="CDD" id="cd06558">
    <property type="entry name" value="crotonase-like"/>
    <property type="match status" value="1"/>
</dbReference>
<name>A0ABU5H5H8_9BACT</name>
<keyword evidence="1" id="KW-0443">Lipid metabolism</keyword>
<reference evidence="4 5" key="1">
    <citation type="submission" date="2023-12" db="EMBL/GenBank/DDBJ databases">
        <title>the genome sequence of Hyalangium sp. s54d21.</title>
        <authorList>
            <person name="Zhang X."/>
        </authorList>
    </citation>
    <scope>NUCLEOTIDE SEQUENCE [LARGE SCALE GENOMIC DNA]</scope>
    <source>
        <strain evidence="5">s54d21</strain>
    </source>
</reference>
<dbReference type="InterPro" id="IPR001753">
    <property type="entry name" value="Enoyl-CoA_hydra/iso"/>
</dbReference>
<feature type="region of interest" description="Disordered" evidence="3">
    <location>
        <begin position="264"/>
        <end position="286"/>
    </location>
</feature>
<evidence type="ECO:0000313" key="4">
    <source>
        <dbReference type="EMBL" id="MDY7228339.1"/>
    </source>
</evidence>
<dbReference type="RefSeq" id="WP_321547068.1">
    <property type="nucleotide sequence ID" value="NZ_JAXIVS010000006.1"/>
</dbReference>
<sequence>MESILREELDQGVLVLTFHSAGPHNPVSRALERAIIAACKRAEEDESVHAVVLWGGPERSFSAGGDFNEVKNLAGGPEVKAWIEGTLELYRSILDLTKPTVAAVDRYAIGIGFQLALTCDWRVGTERCQFIMPELKHGIACSLGSYMLEKSFGRLAMTELIYGGEPVDAPTARRMSLLNELSSVPELLATARAAAARLAGYPQLPLRRTKRFANTRFSEGLREIASQSVAIHSEAFAHKTAQAHFKAVLGAKYAAGASPASGTAAQEAPASLETKHADGASLNGHT</sequence>
<evidence type="ECO:0000256" key="2">
    <source>
        <dbReference type="ARBA" id="ARBA00023239"/>
    </source>
</evidence>
<dbReference type="Proteomes" id="UP001291309">
    <property type="component" value="Unassembled WGS sequence"/>
</dbReference>
<accession>A0ABU5H5H8</accession>
<dbReference type="EMBL" id="JAXIVS010000006">
    <property type="protein sequence ID" value="MDY7228339.1"/>
    <property type="molecule type" value="Genomic_DNA"/>
</dbReference>
<proteinExistence type="predicted"/>
<organism evidence="4 5">
    <name type="scientific">Hyalangium rubrum</name>
    <dbReference type="NCBI Taxonomy" id="3103134"/>
    <lineage>
        <taxon>Bacteria</taxon>
        <taxon>Pseudomonadati</taxon>
        <taxon>Myxococcota</taxon>
        <taxon>Myxococcia</taxon>
        <taxon>Myxococcales</taxon>
        <taxon>Cystobacterineae</taxon>
        <taxon>Archangiaceae</taxon>
        <taxon>Hyalangium</taxon>
    </lineage>
</organism>
<dbReference type="Gene3D" id="1.20.5.1610">
    <property type="match status" value="1"/>
</dbReference>
<dbReference type="Gene3D" id="3.90.226.10">
    <property type="entry name" value="2-enoyl-CoA Hydratase, Chain A, domain 1"/>
    <property type="match status" value="1"/>
</dbReference>
<dbReference type="SUPFAM" id="SSF52096">
    <property type="entry name" value="ClpP/crotonase"/>
    <property type="match status" value="1"/>
</dbReference>
<dbReference type="PANTHER" id="PTHR11941:SF169">
    <property type="entry name" value="(7AS)-7A-METHYL-1,5-DIOXO-2,3,5,6,7,7A-HEXAHYDRO-1H-INDENE-CARBOXYL-COA HYDROLASE"/>
    <property type="match status" value="1"/>
</dbReference>
<dbReference type="PANTHER" id="PTHR11941">
    <property type="entry name" value="ENOYL-COA HYDRATASE-RELATED"/>
    <property type="match status" value="1"/>
</dbReference>
<evidence type="ECO:0000313" key="5">
    <source>
        <dbReference type="Proteomes" id="UP001291309"/>
    </source>
</evidence>
<keyword evidence="5" id="KW-1185">Reference proteome</keyword>
<comment type="caution">
    <text evidence="4">The sequence shown here is derived from an EMBL/GenBank/DDBJ whole genome shotgun (WGS) entry which is preliminary data.</text>
</comment>
<protein>
    <submittedName>
        <fullName evidence="4">Enoyl-CoA hydratase/isomerase family protein</fullName>
    </submittedName>
</protein>